<keyword evidence="1" id="KW-0812">Transmembrane</keyword>
<dbReference type="AlphaFoldDB" id="A0A6A6UC73"/>
<dbReference type="Proteomes" id="UP000799302">
    <property type="component" value="Unassembled WGS sequence"/>
</dbReference>
<evidence type="ECO:0000313" key="2">
    <source>
        <dbReference type="EMBL" id="KAF2669879.1"/>
    </source>
</evidence>
<feature type="transmembrane region" description="Helical" evidence="1">
    <location>
        <begin position="39"/>
        <end position="59"/>
    </location>
</feature>
<keyword evidence="1" id="KW-0472">Membrane</keyword>
<feature type="transmembrane region" description="Helical" evidence="1">
    <location>
        <begin position="6"/>
        <end position="27"/>
    </location>
</feature>
<keyword evidence="1" id="KW-1133">Transmembrane helix</keyword>
<dbReference type="EMBL" id="MU004234">
    <property type="protein sequence ID" value="KAF2669879.1"/>
    <property type="molecule type" value="Genomic_DNA"/>
</dbReference>
<name>A0A6A6UC73_9PEZI</name>
<organism evidence="2 3">
    <name type="scientific">Microthyrium microscopicum</name>
    <dbReference type="NCBI Taxonomy" id="703497"/>
    <lineage>
        <taxon>Eukaryota</taxon>
        <taxon>Fungi</taxon>
        <taxon>Dikarya</taxon>
        <taxon>Ascomycota</taxon>
        <taxon>Pezizomycotina</taxon>
        <taxon>Dothideomycetes</taxon>
        <taxon>Dothideomycetes incertae sedis</taxon>
        <taxon>Microthyriales</taxon>
        <taxon>Microthyriaceae</taxon>
        <taxon>Microthyrium</taxon>
    </lineage>
</organism>
<reference evidence="2" key="1">
    <citation type="journal article" date="2020" name="Stud. Mycol.">
        <title>101 Dothideomycetes genomes: a test case for predicting lifestyles and emergence of pathogens.</title>
        <authorList>
            <person name="Haridas S."/>
            <person name="Albert R."/>
            <person name="Binder M."/>
            <person name="Bloem J."/>
            <person name="Labutti K."/>
            <person name="Salamov A."/>
            <person name="Andreopoulos B."/>
            <person name="Baker S."/>
            <person name="Barry K."/>
            <person name="Bills G."/>
            <person name="Bluhm B."/>
            <person name="Cannon C."/>
            <person name="Castanera R."/>
            <person name="Culley D."/>
            <person name="Daum C."/>
            <person name="Ezra D."/>
            <person name="Gonzalez J."/>
            <person name="Henrissat B."/>
            <person name="Kuo A."/>
            <person name="Liang C."/>
            <person name="Lipzen A."/>
            <person name="Lutzoni F."/>
            <person name="Magnuson J."/>
            <person name="Mondo S."/>
            <person name="Nolan M."/>
            <person name="Ohm R."/>
            <person name="Pangilinan J."/>
            <person name="Park H.-J."/>
            <person name="Ramirez L."/>
            <person name="Alfaro M."/>
            <person name="Sun H."/>
            <person name="Tritt A."/>
            <person name="Yoshinaga Y."/>
            <person name="Zwiers L.-H."/>
            <person name="Turgeon B."/>
            <person name="Goodwin S."/>
            <person name="Spatafora J."/>
            <person name="Crous P."/>
            <person name="Grigoriev I."/>
        </authorList>
    </citation>
    <scope>NUCLEOTIDE SEQUENCE</scope>
    <source>
        <strain evidence="2">CBS 115976</strain>
    </source>
</reference>
<feature type="transmembrane region" description="Helical" evidence="1">
    <location>
        <begin position="159"/>
        <end position="185"/>
    </location>
</feature>
<feature type="transmembrane region" description="Helical" evidence="1">
    <location>
        <begin position="119"/>
        <end position="139"/>
    </location>
</feature>
<accession>A0A6A6UC73</accession>
<keyword evidence="3" id="KW-1185">Reference proteome</keyword>
<feature type="transmembrane region" description="Helical" evidence="1">
    <location>
        <begin position="86"/>
        <end position="107"/>
    </location>
</feature>
<proteinExistence type="predicted"/>
<feature type="transmembrane region" description="Helical" evidence="1">
    <location>
        <begin position="254"/>
        <end position="275"/>
    </location>
</feature>
<gene>
    <name evidence="2" type="ORF">BT63DRAFT_423857</name>
</gene>
<evidence type="ECO:0000313" key="3">
    <source>
        <dbReference type="Proteomes" id="UP000799302"/>
    </source>
</evidence>
<feature type="transmembrane region" description="Helical" evidence="1">
    <location>
        <begin position="206"/>
        <end position="230"/>
    </location>
</feature>
<evidence type="ECO:0000256" key="1">
    <source>
        <dbReference type="SAM" id="Phobius"/>
    </source>
</evidence>
<sequence>MVSAFYGPGVIALWLLASVSTCITFGLNRRHWFYTKDSITVDFVVFLLYPAIAGIDLFAHHSVNQNIQDQTPNAPSGSQAEAINTSVKICDAYTAMALFLCIFYLNSRKSNKDVFPRRRATAVFAVTCLCFLAETFAGFQQLNILPWLFNLLLTLLKLISPFACTFLFLAAPAVAFGPIGIVIEVGKDKQQGAWRNLFSLITGNPGIACCCIPLFGLYLIVPVVLVYYGYQLSQVIPGYFGELFQKSDSSLSDFSQVACLVIGLAMPIFSIQSALQRRSWGRWLWHKSWEVYTNFADSRMPGLPGPTTGFEIREWK</sequence>
<protein>
    <submittedName>
        <fullName evidence="2">Uncharacterized protein</fullName>
    </submittedName>
</protein>